<dbReference type="GO" id="GO:0070901">
    <property type="term" value="P:mitochondrial tRNA methylation"/>
    <property type="evidence" value="ECO:0007669"/>
    <property type="project" value="UniProtKB-ARBA"/>
</dbReference>
<comment type="similarity">
    <text evidence="1">Belongs to the class I-like SAM-binding methyltransferase superfamily. TRM5/TYW2 family.</text>
</comment>
<proteinExistence type="inferred from homology"/>
<accession>M9LNQ9</accession>
<sequence length="686" mass="76191">MLAAKKTCFPFAFRPPHPSRSSSRIGQSLHCVQSYMLARSCLLPIIRRTILAPASIQLFSNHLARRFAPSGTTHPLARRSMSASMSKTRTAMRQNKMIVSAPTSVPRLRGDEPQLQTMQDAEKLLEQLKPQFTTKLHLQAIGLTGRQLPLVTKDDRLLPHLFNAAGVRYVQPHPNGDPAHRIVLLDVPSSSPTPSAVLELVEKHKCELVGDVPLELGYDHLSSDQVLEALLPTEIVAAEGVPSGFTIVGHIAHLNLLDIYLPFRFLVGHVILSKHAGSLRTVVNKLDSIDTEFRFFKMELLAGAPEYTASVSESECTFEFDFRSVYWNSRLHAEHMRLIKRCRPNQVLADVMAGVGPFAVPAAKRGAWVLANDLNPSSHESLARNARINKVVMDESRADGGLVATCMDGREFVRWAMVETWKRAFRGRPKGYDAQDSVAEDERLRESVRKAAKDRAKKLRDAHAARAASKSLGEVEEATSRLAVDSAVVASLADVERWEARRLVDHFVMNLPATALEFLDAFRGAYTHLAASVGVEEVKAEVERRSASGDGSMTDVPIVHVHCFSKDPFQPARDILTRANTALGITNSEHRLRCKPIPPPPQTLAALRKSHAATATYVSSHPDYKLFQNASTQEAFMQIANQQWQDLDEAIHTPGLEVHYVRDVAPNKQMYCLSFPLPRQVLWSSI</sequence>
<evidence type="ECO:0000259" key="12">
    <source>
        <dbReference type="PROSITE" id="PS51684"/>
    </source>
</evidence>
<keyword evidence="2 10" id="KW-0963">Cytoplasm</keyword>
<dbReference type="Gene3D" id="3.30.300.110">
    <property type="entry name" value="Met-10+ protein-like domains"/>
    <property type="match status" value="1"/>
</dbReference>
<dbReference type="GO" id="GO:0002939">
    <property type="term" value="P:tRNA N1-guanine methylation"/>
    <property type="evidence" value="ECO:0007669"/>
    <property type="project" value="TreeGrafter"/>
</dbReference>
<dbReference type="InterPro" id="IPR056744">
    <property type="entry name" value="TRM5/TYW2-like_N"/>
</dbReference>
<evidence type="ECO:0000256" key="4">
    <source>
        <dbReference type="ARBA" id="ARBA00022679"/>
    </source>
</evidence>
<dbReference type="SUPFAM" id="SSF53335">
    <property type="entry name" value="S-adenosyl-L-methionine-dependent methyltransferases"/>
    <property type="match status" value="1"/>
</dbReference>
<reference evidence="14" key="1">
    <citation type="journal article" date="2013" name="Genome Announc.">
        <title>Genome sequence of the basidiomycetous yeast Pseudozyma antarctica T-34, a producer of the glycolipid biosurfactants mannosylerythritol lipids.</title>
        <authorList>
            <person name="Morita T."/>
            <person name="Koike H."/>
            <person name="Koyama Y."/>
            <person name="Hagiwara H."/>
            <person name="Ito E."/>
            <person name="Fukuoka T."/>
            <person name="Imura T."/>
            <person name="Machida M."/>
            <person name="Kitamoto D."/>
        </authorList>
    </citation>
    <scope>NUCLEOTIDE SEQUENCE [LARGE SCALE GENOMIC DNA]</scope>
    <source>
        <strain evidence="14">T-34</strain>
    </source>
</reference>
<dbReference type="InterPro" id="IPR029063">
    <property type="entry name" value="SAM-dependent_MTases_sf"/>
</dbReference>
<dbReference type="STRING" id="1151754.M9LNQ9"/>
<feature type="binding site" evidence="10">
    <location>
        <begin position="373"/>
        <end position="374"/>
    </location>
    <ligand>
        <name>S-adenosyl-L-methionine</name>
        <dbReference type="ChEBI" id="CHEBI:59789"/>
    </ligand>
</feature>
<comment type="similarity">
    <text evidence="10">Belongs to the TRM5 / TYW2 family.</text>
</comment>
<keyword evidence="8 10" id="KW-0539">Nucleus</keyword>
<feature type="compositionally biased region" description="Polar residues" evidence="11">
    <location>
        <begin position="81"/>
        <end position="91"/>
    </location>
</feature>
<dbReference type="InterPro" id="IPR030382">
    <property type="entry name" value="MeTrfase_TRM5/TYW2"/>
</dbReference>
<evidence type="ECO:0000256" key="10">
    <source>
        <dbReference type="HAMAP-Rule" id="MF_03152"/>
    </source>
</evidence>
<evidence type="ECO:0000256" key="11">
    <source>
        <dbReference type="SAM" id="MobiDB-lite"/>
    </source>
</evidence>
<dbReference type="AlphaFoldDB" id="M9LNQ9"/>
<organism evidence="13 14">
    <name type="scientific">Pseudozyma antarctica (strain T-34)</name>
    <name type="common">Yeast</name>
    <name type="synonym">Candida antarctica</name>
    <dbReference type="NCBI Taxonomy" id="1151754"/>
    <lineage>
        <taxon>Eukaryota</taxon>
        <taxon>Fungi</taxon>
        <taxon>Dikarya</taxon>
        <taxon>Basidiomycota</taxon>
        <taxon>Ustilaginomycotina</taxon>
        <taxon>Ustilaginomycetes</taxon>
        <taxon>Ustilaginales</taxon>
        <taxon>Ustilaginaceae</taxon>
        <taxon>Moesziomyces</taxon>
    </lineage>
</organism>
<dbReference type="InterPro" id="IPR025792">
    <property type="entry name" value="tRNA_Gua_MeTrfase_euk"/>
</dbReference>
<evidence type="ECO:0000256" key="7">
    <source>
        <dbReference type="ARBA" id="ARBA00023128"/>
    </source>
</evidence>
<dbReference type="PROSITE" id="PS51684">
    <property type="entry name" value="SAM_MT_TRM5_TYW2"/>
    <property type="match status" value="1"/>
</dbReference>
<protein>
    <recommendedName>
        <fullName evidence="10">tRNA (guanine(37)-N1)-methyltransferase</fullName>
        <ecNumber evidence="10">2.1.1.228</ecNumber>
    </recommendedName>
    <alternativeName>
        <fullName evidence="10">M1G-methyltransferase</fullName>
    </alternativeName>
    <alternativeName>
        <fullName evidence="10">tRNA [GM37] methyltransferase</fullName>
    </alternativeName>
    <alternativeName>
        <fullName evidence="10">tRNA methyltransferase 5</fullName>
    </alternativeName>
</protein>
<feature type="region of interest" description="Disordered" evidence="11">
    <location>
        <begin position="69"/>
        <end position="91"/>
    </location>
</feature>
<feature type="domain" description="SAM-dependent methyltransferase TRM5/TYW2-type" evidence="12">
    <location>
        <begin position="245"/>
        <end position="679"/>
    </location>
</feature>
<evidence type="ECO:0000256" key="6">
    <source>
        <dbReference type="ARBA" id="ARBA00022694"/>
    </source>
</evidence>
<evidence type="ECO:0000256" key="2">
    <source>
        <dbReference type="ARBA" id="ARBA00022490"/>
    </source>
</evidence>
<comment type="catalytic activity">
    <reaction evidence="9 10">
        <text>guanosine(37) in tRNA + S-adenosyl-L-methionine = N(1)-methylguanosine(37) in tRNA + S-adenosyl-L-homocysteine + H(+)</text>
        <dbReference type="Rhea" id="RHEA:36899"/>
        <dbReference type="Rhea" id="RHEA-COMP:10145"/>
        <dbReference type="Rhea" id="RHEA-COMP:10147"/>
        <dbReference type="ChEBI" id="CHEBI:15378"/>
        <dbReference type="ChEBI" id="CHEBI:57856"/>
        <dbReference type="ChEBI" id="CHEBI:59789"/>
        <dbReference type="ChEBI" id="CHEBI:73542"/>
        <dbReference type="ChEBI" id="CHEBI:74269"/>
        <dbReference type="EC" id="2.1.1.228"/>
    </reaction>
</comment>
<dbReference type="Pfam" id="PF02475">
    <property type="entry name" value="TRM5-TYW2_MTfase"/>
    <property type="match status" value="1"/>
</dbReference>
<name>M9LNQ9_PSEA3</name>
<evidence type="ECO:0000256" key="9">
    <source>
        <dbReference type="ARBA" id="ARBA00047783"/>
    </source>
</evidence>
<dbReference type="InterPro" id="IPR056743">
    <property type="entry name" value="TRM5-TYW2-like_MTfase"/>
</dbReference>
<comment type="subcellular location">
    <subcellularLocation>
        <location evidence="10">Mitochondrion matrix</location>
    </subcellularLocation>
    <subcellularLocation>
        <location evidence="10">Nucleus</location>
    </subcellularLocation>
    <subcellularLocation>
        <location evidence="10">Cytoplasm</location>
    </subcellularLocation>
    <text evidence="10">Predominantly in the mitochondria and in the nucleus.</text>
</comment>
<keyword evidence="7 10" id="KW-0496">Mitochondrion</keyword>
<dbReference type="Gene3D" id="3.40.50.150">
    <property type="entry name" value="Vaccinia Virus protein VP39"/>
    <property type="match status" value="1"/>
</dbReference>
<dbReference type="GO" id="GO:0005759">
    <property type="term" value="C:mitochondrial matrix"/>
    <property type="evidence" value="ECO:0007669"/>
    <property type="project" value="UniProtKB-SubCell"/>
</dbReference>
<dbReference type="Pfam" id="PF25133">
    <property type="entry name" value="TYW2_N_2"/>
    <property type="match status" value="1"/>
</dbReference>
<dbReference type="HAMAP" id="MF_03152">
    <property type="entry name" value="TRM5"/>
    <property type="match status" value="1"/>
</dbReference>
<dbReference type="Proteomes" id="UP000011976">
    <property type="component" value="Unassembled WGS sequence"/>
</dbReference>
<dbReference type="OrthoDB" id="408788at2759"/>
<comment type="function">
    <text evidence="10">Specifically methylates the N1 position of guanosine-37 in various cytoplasmic and mitochondrial tRNAs. Methylation is not dependent on the nature of the nucleoside 5' of the target nucleoside. This is the first step in the biosynthesis of wybutosine (yW), a modified base adjacent to the anticodon of tRNAs and required for accurate decoding.</text>
</comment>
<feature type="binding site" evidence="10">
    <location>
        <begin position="408"/>
        <end position="409"/>
    </location>
    <ligand>
        <name>S-adenosyl-L-methionine</name>
        <dbReference type="ChEBI" id="CHEBI:59789"/>
    </ligand>
</feature>
<evidence type="ECO:0000313" key="13">
    <source>
        <dbReference type="EMBL" id="GAC73531.1"/>
    </source>
</evidence>
<dbReference type="GO" id="GO:0005634">
    <property type="term" value="C:nucleus"/>
    <property type="evidence" value="ECO:0007669"/>
    <property type="project" value="UniProtKB-SubCell"/>
</dbReference>
<keyword evidence="6 10" id="KW-0819">tRNA processing</keyword>
<keyword evidence="4 10" id="KW-0808">Transferase</keyword>
<dbReference type="FunFam" id="3.30.300.110:FF:000001">
    <property type="entry name" value="tRNA (guanine(37)-N1)-methyltransferase"/>
    <property type="match status" value="1"/>
</dbReference>
<feature type="binding site" evidence="10">
    <location>
        <position position="510"/>
    </location>
    <ligand>
        <name>S-adenosyl-L-methionine</name>
        <dbReference type="ChEBI" id="CHEBI:59789"/>
    </ligand>
</feature>
<dbReference type="EMBL" id="DF196775">
    <property type="protein sequence ID" value="GAC73531.1"/>
    <property type="molecule type" value="Genomic_DNA"/>
</dbReference>
<dbReference type="PANTHER" id="PTHR23245:SF36">
    <property type="entry name" value="TRNA (GUANINE(37)-N1)-METHYLTRANSFERASE"/>
    <property type="match status" value="1"/>
</dbReference>
<evidence type="ECO:0000256" key="5">
    <source>
        <dbReference type="ARBA" id="ARBA00022691"/>
    </source>
</evidence>
<feature type="binding site" evidence="10">
    <location>
        <position position="335"/>
    </location>
    <ligand>
        <name>S-adenosyl-L-methionine</name>
        <dbReference type="ChEBI" id="CHEBI:59789"/>
    </ligand>
</feature>
<dbReference type="EC" id="2.1.1.228" evidence="10"/>
<dbReference type="PANTHER" id="PTHR23245">
    <property type="entry name" value="TRNA METHYLTRANSFERASE"/>
    <property type="match status" value="1"/>
</dbReference>
<evidence type="ECO:0000256" key="1">
    <source>
        <dbReference type="ARBA" id="ARBA00009775"/>
    </source>
</evidence>
<evidence type="ECO:0000256" key="3">
    <source>
        <dbReference type="ARBA" id="ARBA00022603"/>
    </source>
</evidence>
<gene>
    <name evidence="10" type="primary">TRM5</name>
    <name evidence="13" type="ORF">PANT_9c00169</name>
</gene>
<keyword evidence="5 10" id="KW-0949">S-adenosyl-L-methionine</keyword>
<dbReference type="GO" id="GO:0052906">
    <property type="term" value="F:tRNA (guanine(37)-N1)-methyltransferase activity"/>
    <property type="evidence" value="ECO:0007669"/>
    <property type="project" value="UniProtKB-UniRule"/>
</dbReference>
<comment type="subunit">
    <text evidence="10">Monomer.</text>
</comment>
<keyword evidence="3 10" id="KW-0489">Methyltransferase</keyword>
<evidence type="ECO:0000256" key="8">
    <source>
        <dbReference type="ARBA" id="ARBA00023242"/>
    </source>
</evidence>
<evidence type="ECO:0000313" key="14">
    <source>
        <dbReference type="Proteomes" id="UP000011976"/>
    </source>
</evidence>